<dbReference type="RefSeq" id="WP_238075200.1">
    <property type="nucleotide sequence ID" value="NZ_JAKNJB010000053.1"/>
</dbReference>
<keyword evidence="2" id="KW-0812">Transmembrane</keyword>
<dbReference type="EMBL" id="JAKNJB010000053">
    <property type="protein sequence ID" value="MCG4528993.1"/>
    <property type="molecule type" value="Genomic_DNA"/>
</dbReference>
<proteinExistence type="predicted"/>
<evidence type="ECO:0000313" key="4">
    <source>
        <dbReference type="Proteomes" id="UP001200313"/>
    </source>
</evidence>
<evidence type="ECO:0000313" key="3">
    <source>
        <dbReference type="EMBL" id="MCG4528993.1"/>
    </source>
</evidence>
<organism evidence="3 4">
    <name type="scientific">Intestinimonas massiliensis</name>
    <name type="common">ex Afouda et al. 2020</name>
    <dbReference type="NCBI Taxonomy" id="1673721"/>
    <lineage>
        <taxon>Bacteria</taxon>
        <taxon>Bacillati</taxon>
        <taxon>Bacillota</taxon>
        <taxon>Clostridia</taxon>
        <taxon>Eubacteriales</taxon>
        <taxon>Intestinimonas</taxon>
    </lineage>
</organism>
<gene>
    <name evidence="3" type="ORF">L0P79_18310</name>
</gene>
<sequence length="98" mass="11675">MTEWIQWIIQVVAYGVICFLLKRELGQMDQRHKDLLEQIKAVEREAKADTQKVEEKLDRFITELPFKYTLKDDFVRTVARMENKLDKILDRLNPGDHA</sequence>
<evidence type="ECO:0008006" key="5">
    <source>
        <dbReference type="Google" id="ProtNLM"/>
    </source>
</evidence>
<keyword evidence="2" id="KW-1133">Transmembrane helix</keyword>
<protein>
    <recommendedName>
        <fullName evidence="5">CTP synthase</fullName>
    </recommendedName>
</protein>
<keyword evidence="4" id="KW-1185">Reference proteome</keyword>
<evidence type="ECO:0000256" key="2">
    <source>
        <dbReference type="SAM" id="Phobius"/>
    </source>
</evidence>
<reference evidence="3 4" key="1">
    <citation type="submission" date="2022-01" db="EMBL/GenBank/DDBJ databases">
        <title>Collection of gut derived symbiotic bacterial strains cultured from healthy donors.</title>
        <authorList>
            <person name="Lin H."/>
            <person name="Kohout C."/>
            <person name="Waligurski E."/>
            <person name="Pamer E.G."/>
        </authorList>
    </citation>
    <scope>NUCLEOTIDE SEQUENCE [LARGE SCALE GENOMIC DNA]</scope>
    <source>
        <strain evidence="3 4">DFI.3.7</strain>
    </source>
</reference>
<comment type="caution">
    <text evidence="3">The sequence shown here is derived from an EMBL/GenBank/DDBJ whole genome shotgun (WGS) entry which is preliminary data.</text>
</comment>
<dbReference type="Proteomes" id="UP001200313">
    <property type="component" value="Unassembled WGS sequence"/>
</dbReference>
<keyword evidence="2" id="KW-0472">Membrane</keyword>
<evidence type="ECO:0000256" key="1">
    <source>
        <dbReference type="SAM" id="Coils"/>
    </source>
</evidence>
<name>A0ABS9MDU8_9FIRM</name>
<feature type="coiled-coil region" evidence="1">
    <location>
        <begin position="25"/>
        <end position="59"/>
    </location>
</feature>
<accession>A0ABS9MDU8</accession>
<feature type="transmembrane region" description="Helical" evidence="2">
    <location>
        <begin position="6"/>
        <end position="22"/>
    </location>
</feature>
<keyword evidence="1" id="KW-0175">Coiled coil</keyword>